<protein>
    <submittedName>
        <fullName evidence="6">Cytochrome c</fullName>
    </submittedName>
</protein>
<gene>
    <name evidence="6" type="ORF">HXX08_24030</name>
    <name evidence="7" type="ORF">OZ401_004492</name>
</gene>
<evidence type="ECO:0000256" key="4">
    <source>
        <dbReference type="PROSITE-ProRule" id="PRU00433"/>
    </source>
</evidence>
<reference evidence="6 8" key="1">
    <citation type="submission" date="2020-06" db="EMBL/GenBank/DDBJ databases">
        <title>Anoxygenic phototrophic Chloroflexota member uses a Type I reaction center.</title>
        <authorList>
            <person name="Tsuji J.M."/>
            <person name="Shaw N.A."/>
            <person name="Nagashima S."/>
            <person name="Venkiteswaran J."/>
            <person name="Schiff S.L."/>
            <person name="Hanada S."/>
            <person name="Tank M."/>
            <person name="Neufeld J.D."/>
        </authorList>
    </citation>
    <scope>NUCLEOTIDE SEQUENCE [LARGE SCALE GENOMIC DNA]</scope>
    <source>
        <strain evidence="6">L227-S17</strain>
    </source>
</reference>
<dbReference type="Proteomes" id="UP001431572">
    <property type="component" value="Chromosome 2"/>
</dbReference>
<dbReference type="GO" id="GO:0046872">
    <property type="term" value="F:metal ion binding"/>
    <property type="evidence" value="ECO:0007669"/>
    <property type="project" value="UniProtKB-KW"/>
</dbReference>
<dbReference type="GO" id="GO:0009055">
    <property type="term" value="F:electron transfer activity"/>
    <property type="evidence" value="ECO:0007669"/>
    <property type="project" value="InterPro"/>
</dbReference>
<evidence type="ECO:0000313" key="6">
    <source>
        <dbReference type="EMBL" id="NWJ48942.1"/>
    </source>
</evidence>
<evidence type="ECO:0000259" key="5">
    <source>
        <dbReference type="PROSITE" id="PS51007"/>
    </source>
</evidence>
<accession>A0A8T7MAK4</accession>
<dbReference type="InterPro" id="IPR009056">
    <property type="entry name" value="Cyt_c-like_dom"/>
</dbReference>
<evidence type="ECO:0000313" key="9">
    <source>
        <dbReference type="Proteomes" id="UP001431572"/>
    </source>
</evidence>
<dbReference type="PROSITE" id="PS51007">
    <property type="entry name" value="CYTC"/>
    <property type="match status" value="1"/>
</dbReference>
<evidence type="ECO:0000313" key="8">
    <source>
        <dbReference type="Proteomes" id="UP000521676"/>
    </source>
</evidence>
<keyword evidence="2 4" id="KW-0479">Metal-binding</keyword>
<organism evidence="6 8">
    <name type="scientific">Candidatus Chlorohelix allophototropha</name>
    <dbReference type="NCBI Taxonomy" id="3003348"/>
    <lineage>
        <taxon>Bacteria</taxon>
        <taxon>Bacillati</taxon>
        <taxon>Chloroflexota</taxon>
        <taxon>Chloroflexia</taxon>
        <taxon>Candidatus Chloroheliales</taxon>
        <taxon>Candidatus Chloroheliaceae</taxon>
        <taxon>Candidatus Chlorohelix</taxon>
    </lineage>
</organism>
<dbReference type="InterPro" id="IPR036909">
    <property type="entry name" value="Cyt_c-like_dom_sf"/>
</dbReference>
<dbReference type="Pfam" id="PF13442">
    <property type="entry name" value="Cytochrome_CBB3"/>
    <property type="match status" value="1"/>
</dbReference>
<evidence type="ECO:0000256" key="3">
    <source>
        <dbReference type="ARBA" id="ARBA00023004"/>
    </source>
</evidence>
<proteinExistence type="predicted"/>
<sequence>MSQLTSSKAGKFLAATGGLTALLILTLLLAACQTDIDANSTIASGTLRPAAVVQTAQGNNNPQGGVPIDPSKSAALVAGATSTPATRPTVTIANLPAGPTIAGATTAAAAAPAAGATTAAAAAAGATTAAAAAAGATTAAAAGAGPSDPVAAARVKEFATARAAEKGDATKGASMFKITCQGCHTNMGTTVGPTGCPNLSTSTNALDPAYIRGNVRNGRNLMPVFDTDTIDEPTLNNLVAFVLSINVNLK</sequence>
<dbReference type="RefSeq" id="WP_341470777.1">
    <property type="nucleotide sequence ID" value="NZ_CP128400.1"/>
</dbReference>
<evidence type="ECO:0000256" key="2">
    <source>
        <dbReference type="ARBA" id="ARBA00022723"/>
    </source>
</evidence>
<dbReference type="GO" id="GO:0020037">
    <property type="term" value="F:heme binding"/>
    <property type="evidence" value="ECO:0007669"/>
    <property type="project" value="InterPro"/>
</dbReference>
<dbReference type="Gene3D" id="1.10.760.10">
    <property type="entry name" value="Cytochrome c-like domain"/>
    <property type="match status" value="1"/>
</dbReference>
<dbReference type="EMBL" id="CP128400">
    <property type="protein sequence ID" value="WJW68872.1"/>
    <property type="molecule type" value="Genomic_DNA"/>
</dbReference>
<keyword evidence="1 4" id="KW-0349">Heme</keyword>
<keyword evidence="9" id="KW-1185">Reference proteome</keyword>
<keyword evidence="3 4" id="KW-0408">Iron</keyword>
<evidence type="ECO:0000256" key="1">
    <source>
        <dbReference type="ARBA" id="ARBA00022617"/>
    </source>
</evidence>
<feature type="domain" description="Cytochrome c" evidence="5">
    <location>
        <begin position="167"/>
        <end position="246"/>
    </location>
</feature>
<dbReference type="EMBL" id="JACATZ010000003">
    <property type="protein sequence ID" value="NWJ48942.1"/>
    <property type="molecule type" value="Genomic_DNA"/>
</dbReference>
<dbReference type="SUPFAM" id="SSF46626">
    <property type="entry name" value="Cytochrome c"/>
    <property type="match status" value="1"/>
</dbReference>
<reference evidence="7" key="2">
    <citation type="journal article" date="2024" name="Nature">
        <title>Anoxygenic phototroph of the Chloroflexota uses a type I reaction centre.</title>
        <authorList>
            <person name="Tsuji J.M."/>
            <person name="Shaw N.A."/>
            <person name="Nagashima S."/>
            <person name="Venkiteswaran J.J."/>
            <person name="Schiff S.L."/>
            <person name="Watanabe T."/>
            <person name="Fukui M."/>
            <person name="Hanada S."/>
            <person name="Tank M."/>
            <person name="Neufeld J.D."/>
        </authorList>
    </citation>
    <scope>NUCLEOTIDE SEQUENCE</scope>
    <source>
        <strain evidence="7">L227-S17</strain>
    </source>
</reference>
<dbReference type="Proteomes" id="UP000521676">
    <property type="component" value="Unassembled WGS sequence"/>
</dbReference>
<evidence type="ECO:0000313" key="7">
    <source>
        <dbReference type="EMBL" id="WJW68872.1"/>
    </source>
</evidence>
<dbReference type="AlphaFoldDB" id="A0A8T7MAK4"/>
<name>A0A8T7MAK4_9CHLR</name>